<feature type="compositionally biased region" description="Acidic residues" evidence="1">
    <location>
        <begin position="190"/>
        <end position="204"/>
    </location>
</feature>
<evidence type="ECO:0000313" key="2">
    <source>
        <dbReference type="EMBL" id="KAK9925302.1"/>
    </source>
</evidence>
<reference evidence="2 3" key="1">
    <citation type="journal article" date="2023" name="G3 (Bethesda)">
        <title>A chromosome-length genome assembly and annotation of blackberry (Rubus argutus, cv. 'Hillquist').</title>
        <authorList>
            <person name="Bruna T."/>
            <person name="Aryal R."/>
            <person name="Dudchenko O."/>
            <person name="Sargent D.J."/>
            <person name="Mead D."/>
            <person name="Buti M."/>
            <person name="Cavallini A."/>
            <person name="Hytonen T."/>
            <person name="Andres J."/>
            <person name="Pham M."/>
            <person name="Weisz D."/>
            <person name="Mascagni F."/>
            <person name="Usai G."/>
            <person name="Natali L."/>
            <person name="Bassil N."/>
            <person name="Fernandez G.E."/>
            <person name="Lomsadze A."/>
            <person name="Armour M."/>
            <person name="Olukolu B."/>
            <person name="Poorten T."/>
            <person name="Britton C."/>
            <person name="Davik J."/>
            <person name="Ashrafi H."/>
            <person name="Aiden E.L."/>
            <person name="Borodovsky M."/>
            <person name="Worthington M."/>
        </authorList>
    </citation>
    <scope>NUCLEOTIDE SEQUENCE [LARGE SCALE GENOMIC DNA]</scope>
    <source>
        <strain evidence="2">PI 553951</strain>
    </source>
</reference>
<gene>
    <name evidence="2" type="ORF">M0R45_033630</name>
</gene>
<proteinExistence type="predicted"/>
<comment type="caution">
    <text evidence="2">The sequence shown here is derived from an EMBL/GenBank/DDBJ whole genome shotgun (WGS) entry which is preliminary data.</text>
</comment>
<name>A0AAW1WLQ0_RUBAR</name>
<keyword evidence="3" id="KW-1185">Reference proteome</keyword>
<dbReference type="EMBL" id="JBEDUW010000006">
    <property type="protein sequence ID" value="KAK9925302.1"/>
    <property type="molecule type" value="Genomic_DNA"/>
</dbReference>
<sequence>MRWCGRRCVAMFEGFGIRITSSWEKEAKKINMFWELIRRKSTSLAPLMAEEKNKQEESFKYPSKDPNPRLQPSPVYNTSRHDPVLVEVGGKLYRFGGRCDCNSFEVFDQTHEKWLPLDVPPRKYPYGFTQAIVDTKILQWGRNQTGAYVFDVTHPEKGWTELNSCLGSYIPYVDGYHQLFVRLKFHHGEEEEEDNEDDDHDDYNDDGRGNNNDEGDGPDNIDKVRVLVIIFEYEIAKESMDIKYKLLSTRCPEYSTKNPEEEAQEIVTSSQLIGVHVL</sequence>
<dbReference type="InterPro" id="IPR015915">
    <property type="entry name" value="Kelch-typ_b-propeller"/>
</dbReference>
<organism evidence="2 3">
    <name type="scientific">Rubus argutus</name>
    <name type="common">Southern blackberry</name>
    <dbReference type="NCBI Taxonomy" id="59490"/>
    <lineage>
        <taxon>Eukaryota</taxon>
        <taxon>Viridiplantae</taxon>
        <taxon>Streptophyta</taxon>
        <taxon>Embryophyta</taxon>
        <taxon>Tracheophyta</taxon>
        <taxon>Spermatophyta</taxon>
        <taxon>Magnoliopsida</taxon>
        <taxon>eudicotyledons</taxon>
        <taxon>Gunneridae</taxon>
        <taxon>Pentapetalae</taxon>
        <taxon>rosids</taxon>
        <taxon>fabids</taxon>
        <taxon>Rosales</taxon>
        <taxon>Rosaceae</taxon>
        <taxon>Rosoideae</taxon>
        <taxon>Rosoideae incertae sedis</taxon>
        <taxon>Rubus</taxon>
    </lineage>
</organism>
<protein>
    <submittedName>
        <fullName evidence="2">Uncharacterized protein</fullName>
    </submittedName>
</protein>
<dbReference type="AlphaFoldDB" id="A0AAW1WLQ0"/>
<accession>A0AAW1WLQ0</accession>
<dbReference type="Gene3D" id="2.120.10.80">
    <property type="entry name" value="Kelch-type beta propeller"/>
    <property type="match status" value="1"/>
</dbReference>
<feature type="region of interest" description="Disordered" evidence="1">
    <location>
        <begin position="55"/>
        <end position="74"/>
    </location>
</feature>
<evidence type="ECO:0000313" key="3">
    <source>
        <dbReference type="Proteomes" id="UP001457282"/>
    </source>
</evidence>
<evidence type="ECO:0000256" key="1">
    <source>
        <dbReference type="SAM" id="MobiDB-lite"/>
    </source>
</evidence>
<dbReference type="Proteomes" id="UP001457282">
    <property type="component" value="Unassembled WGS sequence"/>
</dbReference>
<feature type="compositionally biased region" description="Basic and acidic residues" evidence="1">
    <location>
        <begin position="55"/>
        <end position="67"/>
    </location>
</feature>
<dbReference type="SUPFAM" id="SSF117281">
    <property type="entry name" value="Kelch motif"/>
    <property type="match status" value="1"/>
</dbReference>
<feature type="region of interest" description="Disordered" evidence="1">
    <location>
        <begin position="188"/>
        <end position="219"/>
    </location>
</feature>